<accession>A0ABU1F7T1</accession>
<dbReference type="EMBL" id="JAVKPH010000009">
    <property type="protein sequence ID" value="MDR5652932.1"/>
    <property type="molecule type" value="Genomic_DNA"/>
</dbReference>
<reference evidence="1 2" key="1">
    <citation type="submission" date="2023-09" db="EMBL/GenBank/DDBJ databases">
        <title>Xinfangfangia sedmenti sp. nov., isolated the sedment.</title>
        <authorList>
            <person name="Xu L."/>
        </authorList>
    </citation>
    <scope>NUCLEOTIDE SEQUENCE [LARGE SCALE GENOMIC DNA]</scope>
    <source>
        <strain evidence="1 2">LG-4</strain>
    </source>
</reference>
<comment type="caution">
    <text evidence="1">The sequence shown here is derived from an EMBL/GenBank/DDBJ whole genome shotgun (WGS) entry which is preliminary data.</text>
</comment>
<evidence type="ECO:0000313" key="1">
    <source>
        <dbReference type="EMBL" id="MDR5652932.1"/>
    </source>
</evidence>
<keyword evidence="2" id="KW-1185">Reference proteome</keyword>
<name>A0ABU1F7T1_9RHOB</name>
<protein>
    <submittedName>
        <fullName evidence="1">Entericidin EcnA/B family protein</fullName>
    </submittedName>
</protein>
<gene>
    <name evidence="1" type="ORF">RGD00_09965</name>
</gene>
<dbReference type="Proteomes" id="UP001247754">
    <property type="component" value="Unassembled WGS sequence"/>
</dbReference>
<proteinExistence type="predicted"/>
<dbReference type="PROSITE" id="PS51257">
    <property type="entry name" value="PROKAR_LIPOPROTEIN"/>
    <property type="match status" value="1"/>
</dbReference>
<organism evidence="1 2">
    <name type="scientific">Ruixingdingia sedimenti</name>
    <dbReference type="NCBI Taxonomy" id="3073604"/>
    <lineage>
        <taxon>Bacteria</taxon>
        <taxon>Pseudomonadati</taxon>
        <taxon>Pseudomonadota</taxon>
        <taxon>Alphaproteobacteria</taxon>
        <taxon>Rhodobacterales</taxon>
        <taxon>Paracoccaceae</taxon>
        <taxon>Ruixingdingia</taxon>
    </lineage>
</organism>
<dbReference type="RefSeq" id="WP_310457177.1">
    <property type="nucleotide sequence ID" value="NZ_JAVKPH010000009.1"/>
</dbReference>
<sequence>MKKIIGTALVLLALGACNTVDGVGRDISGAAVTVQGWF</sequence>
<evidence type="ECO:0000313" key="2">
    <source>
        <dbReference type="Proteomes" id="UP001247754"/>
    </source>
</evidence>